<evidence type="ECO:0000256" key="1">
    <source>
        <dbReference type="SAM" id="Coils"/>
    </source>
</evidence>
<dbReference type="EMBL" id="AZBU02000002">
    <property type="protein sequence ID" value="TKR95301.1"/>
    <property type="molecule type" value="Genomic_DNA"/>
</dbReference>
<reference evidence="3 4" key="2">
    <citation type="journal article" date="2019" name="G3 (Bethesda)">
        <title>Hybrid Assembly of the Genome of the Entomopathogenic Nematode Steinernema carpocapsae Identifies the X-Chromosome.</title>
        <authorList>
            <person name="Serra L."/>
            <person name="Macchietto M."/>
            <person name="Macias-Munoz A."/>
            <person name="McGill C.J."/>
            <person name="Rodriguez I.M."/>
            <person name="Rodriguez B."/>
            <person name="Murad R."/>
            <person name="Mortazavi A."/>
        </authorList>
    </citation>
    <scope>NUCLEOTIDE SEQUENCE [LARGE SCALE GENOMIC DNA]</scope>
    <source>
        <strain evidence="3 4">ALL</strain>
    </source>
</reference>
<organism evidence="3 4">
    <name type="scientific">Steinernema carpocapsae</name>
    <name type="common">Entomopathogenic nematode</name>
    <dbReference type="NCBI Taxonomy" id="34508"/>
    <lineage>
        <taxon>Eukaryota</taxon>
        <taxon>Metazoa</taxon>
        <taxon>Ecdysozoa</taxon>
        <taxon>Nematoda</taxon>
        <taxon>Chromadorea</taxon>
        <taxon>Rhabditida</taxon>
        <taxon>Tylenchina</taxon>
        <taxon>Panagrolaimomorpha</taxon>
        <taxon>Strongyloidoidea</taxon>
        <taxon>Steinernematidae</taxon>
        <taxon>Steinernema</taxon>
    </lineage>
</organism>
<sequence>MRRSIALHLRIVHINDLLPISTIQERSNIALPMVSYVDFSEIRYGLLSPQLSYRIQALNKLGSSLPDALHDEDSFFYEITTASDVSLDVSGSSLDAPEFQSPVLLDCVTKAVQFSHALLSSAVYVNPEALCSFFNLLGKFLKSESVKKEPEANENTRSVQDVLMAEIEELKKKLVKAELADKAKEEALRITRNCCCRLNQVYVEANEREKAMKQRIADLEAQLSGAHEAKEDLGKIVDFLTQKEQETEQKTAENLLQANIECHNLNEKNFELQVEMQNLREKLVKSQVEALNLQEVLNLVNSEARQGHKIAQLEADLKYWGSKYQNLKTAHNVALVNFENERKRAENSEFCQKSLEDALEEAARTESTLKHEIEMLTKQMKAGNESIASLDTDDEVSET</sequence>
<evidence type="ECO:0000313" key="3">
    <source>
        <dbReference type="EMBL" id="TKR95301.1"/>
    </source>
</evidence>
<proteinExistence type="predicted"/>
<dbReference type="Proteomes" id="UP000298663">
    <property type="component" value="Unassembled WGS sequence"/>
</dbReference>
<comment type="caution">
    <text evidence="3">The sequence shown here is derived from an EMBL/GenBank/DDBJ whole genome shotgun (WGS) entry which is preliminary data.</text>
</comment>
<feature type="coiled-coil region" evidence="1">
    <location>
        <begin position="262"/>
        <end position="296"/>
    </location>
</feature>
<feature type="region of interest" description="Disordered" evidence="2">
    <location>
        <begin position="380"/>
        <end position="399"/>
    </location>
</feature>
<evidence type="ECO:0000256" key="2">
    <source>
        <dbReference type="SAM" id="MobiDB-lite"/>
    </source>
</evidence>
<accession>A0A4U5PGA3</accession>
<evidence type="ECO:0000313" key="4">
    <source>
        <dbReference type="Proteomes" id="UP000298663"/>
    </source>
</evidence>
<keyword evidence="4" id="KW-1185">Reference proteome</keyword>
<keyword evidence="1" id="KW-0175">Coiled coil</keyword>
<reference evidence="3 4" key="1">
    <citation type="journal article" date="2015" name="Genome Biol.">
        <title>Comparative genomics of Steinernema reveals deeply conserved gene regulatory networks.</title>
        <authorList>
            <person name="Dillman A.R."/>
            <person name="Macchietto M."/>
            <person name="Porter C.F."/>
            <person name="Rogers A."/>
            <person name="Williams B."/>
            <person name="Antoshechkin I."/>
            <person name="Lee M.M."/>
            <person name="Goodwin Z."/>
            <person name="Lu X."/>
            <person name="Lewis E.E."/>
            <person name="Goodrich-Blair H."/>
            <person name="Stock S.P."/>
            <person name="Adams B.J."/>
            <person name="Sternberg P.W."/>
            <person name="Mortazavi A."/>
        </authorList>
    </citation>
    <scope>NUCLEOTIDE SEQUENCE [LARGE SCALE GENOMIC DNA]</scope>
    <source>
        <strain evidence="3 4">ALL</strain>
    </source>
</reference>
<gene>
    <name evidence="3" type="ORF">L596_009490</name>
</gene>
<dbReference type="AlphaFoldDB" id="A0A4U5PGA3"/>
<feature type="coiled-coil region" evidence="1">
    <location>
        <begin position="153"/>
        <end position="229"/>
    </location>
</feature>
<name>A0A4U5PGA3_STECR</name>
<protein>
    <submittedName>
        <fullName evidence="3">Uncharacterized protein</fullName>
    </submittedName>
</protein>